<dbReference type="Proteomes" id="UP000186817">
    <property type="component" value="Unassembled WGS sequence"/>
</dbReference>
<evidence type="ECO:0000313" key="2">
    <source>
        <dbReference type="EMBL" id="OLQ14309.1"/>
    </source>
</evidence>
<dbReference type="EMBL" id="LSRX01000017">
    <property type="protein sequence ID" value="OLQ14309.1"/>
    <property type="molecule type" value="Genomic_DNA"/>
</dbReference>
<proteinExistence type="predicted"/>
<organism evidence="2 3">
    <name type="scientific">Symbiodinium microadriaticum</name>
    <name type="common">Dinoflagellate</name>
    <name type="synonym">Zooxanthella microadriatica</name>
    <dbReference type="NCBI Taxonomy" id="2951"/>
    <lineage>
        <taxon>Eukaryota</taxon>
        <taxon>Sar</taxon>
        <taxon>Alveolata</taxon>
        <taxon>Dinophyceae</taxon>
        <taxon>Suessiales</taxon>
        <taxon>Symbiodiniaceae</taxon>
        <taxon>Symbiodinium</taxon>
    </lineage>
</organism>
<keyword evidence="3" id="KW-1185">Reference proteome</keyword>
<reference evidence="2 3" key="1">
    <citation type="submission" date="2016-02" db="EMBL/GenBank/DDBJ databases">
        <title>Genome analysis of coral dinoflagellate symbionts highlights evolutionary adaptations to a symbiotic lifestyle.</title>
        <authorList>
            <person name="Aranda M."/>
            <person name="Li Y."/>
            <person name="Liew Y.J."/>
            <person name="Baumgarten S."/>
            <person name="Simakov O."/>
            <person name="Wilson M."/>
            <person name="Piel J."/>
            <person name="Ashoor H."/>
            <person name="Bougouffa S."/>
            <person name="Bajic V.B."/>
            <person name="Ryu T."/>
            <person name="Ravasi T."/>
            <person name="Bayer T."/>
            <person name="Micklem G."/>
            <person name="Kim H."/>
            <person name="Bhak J."/>
            <person name="Lajeunesse T.C."/>
            <person name="Voolstra C.R."/>
        </authorList>
    </citation>
    <scope>NUCLEOTIDE SEQUENCE [LARGE SCALE GENOMIC DNA]</scope>
    <source>
        <strain evidence="2 3">CCMP2467</strain>
    </source>
</reference>
<feature type="compositionally biased region" description="Basic and acidic residues" evidence="1">
    <location>
        <begin position="361"/>
        <end position="388"/>
    </location>
</feature>
<sequence length="410" mass="45091">MGIDAEALLLERAPRGWKVVSWAYDLPRTSLTSERYALLSRLLDDLQLPAFAGSPELQQKVQSFDGLEPQYQMLKLPPGQVVTEVQRFGEALDETSGLCHSERFFFAHGLVSYAEVRAFWHTRDSYGAVLRHALLHSLQPGAPQADLSLEFHCSSESSGLLRLEASQRWLIGYIDLELSDAVSEGYITLQDVKSDSKSCSDHCELTFSGSGEISLDIGSCAVQILLIRTVPPSRVRVRLRPPETVMIGESVPVDDHLGMKPWLLCVLMALRRHLPQVATALIAKFARPVLPFRQVAIGLSHDHICWEQQEWEYLSESCLPVLAPCGEEAFVAMLDRLRRIGCHVVVAAPQISIIDGEPVSAEDREAATAKEEELQEAAKAKAEEEARLAAEAAAAEAEAAAAGAEEEEEG</sequence>
<dbReference type="OrthoDB" id="444692at2759"/>
<comment type="caution">
    <text evidence="2">The sequence shown here is derived from an EMBL/GenBank/DDBJ whole genome shotgun (WGS) entry which is preliminary data.</text>
</comment>
<name>A0A1Q9F3X9_SYMMI</name>
<evidence type="ECO:0000256" key="1">
    <source>
        <dbReference type="SAM" id="MobiDB-lite"/>
    </source>
</evidence>
<feature type="region of interest" description="Disordered" evidence="1">
    <location>
        <begin position="359"/>
        <end position="410"/>
    </location>
</feature>
<feature type="compositionally biased region" description="Low complexity" evidence="1">
    <location>
        <begin position="389"/>
        <end position="403"/>
    </location>
</feature>
<accession>A0A1Q9F3X9</accession>
<dbReference type="AlphaFoldDB" id="A0A1Q9F3X9"/>
<gene>
    <name evidence="2" type="ORF">AK812_SmicGene1586</name>
</gene>
<protein>
    <submittedName>
        <fullName evidence="2">Uncharacterized protein</fullName>
    </submittedName>
</protein>
<evidence type="ECO:0000313" key="3">
    <source>
        <dbReference type="Proteomes" id="UP000186817"/>
    </source>
</evidence>